<reference evidence="2" key="1">
    <citation type="submission" date="2014-04" db="EMBL/GenBank/DDBJ databases">
        <authorList>
            <person name="Harrison E."/>
        </authorList>
    </citation>
    <scope>NUCLEOTIDE SEQUENCE</scope>
    <source>
        <strain evidence="2">4715/50</strain>
    </source>
</reference>
<protein>
    <submittedName>
        <fullName evidence="2">Glycosyl transferase</fullName>
    </submittedName>
</protein>
<name>A0A0P0YRS1_9ENTR</name>
<organism evidence="2">
    <name type="scientific">Klebsiella sp. 4715/50</name>
    <dbReference type="NCBI Taxonomy" id="1497824"/>
    <lineage>
        <taxon>Bacteria</taxon>
        <taxon>Pseudomonadati</taxon>
        <taxon>Pseudomonadota</taxon>
        <taxon>Gammaproteobacteria</taxon>
        <taxon>Enterobacterales</taxon>
        <taxon>Enterobacteriaceae</taxon>
        <taxon>Klebsiella/Raoultella group</taxon>
        <taxon>Klebsiella</taxon>
    </lineage>
</organism>
<dbReference type="GO" id="GO:1901135">
    <property type="term" value="P:carbohydrate derivative metabolic process"/>
    <property type="evidence" value="ECO:0007669"/>
    <property type="project" value="UniProtKB-ARBA"/>
</dbReference>
<proteinExistence type="predicted"/>
<sequence length="375" mass="42700">MDQQNVNNFDSNRIKIVYVINTLDPGGAELGLEKLIKNNLFNEFDLNLIVIQKTNSALYSRLNDNLANKISYLTESKIKNIFIPLYAVKLSKLLQKIRPDIVISSLSQSTIITRLLKVLFNYKHISFEHNTNFQNKLAYQIISKTDSLSDYFWCDSIATQKFLLERGVEKIKSKIIPLFYIDHAITFLEKTFSPELKIISVGRLTKQKNYAYTLSVLKKLVDKGVNASLDIYGVGELKEELIILSNELMIANRVNFKGFVSDWKEDAKNADIYMLSSDFEGLSIATLEAMSIGMLCVVRPTGEVKNYLTNNSTGIIASNEDEACDKIMTILNDNSLYNSIRCNAYNFVWDNFSINEYLNAISEAKLELEALYDNT</sequence>
<dbReference type="GO" id="GO:0016757">
    <property type="term" value="F:glycosyltransferase activity"/>
    <property type="evidence" value="ECO:0007669"/>
    <property type="project" value="InterPro"/>
</dbReference>
<feature type="domain" description="Glycosyl transferase family 1" evidence="1">
    <location>
        <begin position="194"/>
        <end position="346"/>
    </location>
</feature>
<dbReference type="Gene3D" id="3.40.50.2000">
    <property type="entry name" value="Glycogen Phosphorylase B"/>
    <property type="match status" value="2"/>
</dbReference>
<evidence type="ECO:0000313" key="2">
    <source>
        <dbReference type="EMBL" id="BAT23950.1"/>
    </source>
</evidence>
<gene>
    <name evidence="2" type="primary">wcpB</name>
</gene>
<dbReference type="InterPro" id="IPR001296">
    <property type="entry name" value="Glyco_trans_1"/>
</dbReference>
<dbReference type="SUPFAM" id="SSF53756">
    <property type="entry name" value="UDP-Glycosyltransferase/glycogen phosphorylase"/>
    <property type="match status" value="1"/>
</dbReference>
<accession>A0A0P0YRS1</accession>
<reference evidence="2" key="2">
    <citation type="journal article" date="2015" name="Sci. Rep.">
        <title>Genetic analysis of capsular polysaccharide synthesis gene clusters in 79 capsular types of Klebsiella spp.</title>
        <authorList>
            <person name="Pan Y.J."/>
            <person name="Lin T.L."/>
            <person name="Chen C.T."/>
            <person name="Chen Y.Y."/>
            <person name="Hsieh P.F."/>
            <person name="Hsu C.R."/>
            <person name="Wu M.C."/>
            <person name="Wang J.T."/>
        </authorList>
    </citation>
    <scope>NUCLEOTIDE SEQUENCE</scope>
    <source>
        <strain evidence="2">4715/50</strain>
    </source>
</reference>
<keyword evidence="2" id="KW-0808">Transferase</keyword>
<dbReference type="PANTHER" id="PTHR12526">
    <property type="entry name" value="GLYCOSYLTRANSFERASE"/>
    <property type="match status" value="1"/>
</dbReference>
<dbReference type="Pfam" id="PF00534">
    <property type="entry name" value="Glycos_transf_1"/>
    <property type="match status" value="1"/>
</dbReference>
<evidence type="ECO:0000259" key="1">
    <source>
        <dbReference type="Pfam" id="PF00534"/>
    </source>
</evidence>
<dbReference type="AlphaFoldDB" id="A0A0P0YRS1"/>
<dbReference type="EMBL" id="AB924588">
    <property type="protein sequence ID" value="BAT23950.1"/>
    <property type="molecule type" value="Genomic_DNA"/>
</dbReference>
<dbReference type="PANTHER" id="PTHR12526:SF630">
    <property type="entry name" value="GLYCOSYLTRANSFERASE"/>
    <property type="match status" value="1"/>
</dbReference>